<keyword evidence="4" id="KW-1185">Reference proteome</keyword>
<dbReference type="InterPro" id="IPR016624">
    <property type="entry name" value="UCP014753"/>
</dbReference>
<dbReference type="Pfam" id="PF20938">
    <property type="entry name" value="DUF2264_C"/>
    <property type="match status" value="1"/>
</dbReference>
<dbReference type="EMBL" id="JAODAN010000002">
    <property type="protein sequence ID" value="KAK1926693.1"/>
    <property type="molecule type" value="Genomic_DNA"/>
</dbReference>
<comment type="caution">
    <text evidence="3">The sequence shown here is derived from an EMBL/GenBank/DDBJ whole genome shotgun (WGS) entry which is preliminary data.</text>
</comment>
<sequence length="656" mass="72640">MVLLKSNGFVDNPFKTRDDVARGLTGMLDALAPHTSPGGAFIDIGNTATHYDLRAVYLETFARPLWGLTSLLMGGDTYDGLKRWVQGLANGTNPQGPEYWDKARAKDQRMVEMSPLSFAIAMKPDVFYDKQSEETKANIAAFLESCIGKPMPDTNWLWFRVFANLALRSIGSPLFNPAQMDRDLARLEEFQFEDHAPVGSCTGSGGWSNDGPPEVYQRDYYSSSFAIQFSQLVYSKLCAESDPERAHKFRQRAQKFLLDFIYYFSPSTGAAIPFGRSMVYRFAVISSFSAFVLADLDPPAPLEWGHIKGFVLRHLRSWSGNRDIWRSDGTLNIGYGYDNMNMTENYNAPGSPYWCMKAFACLAGSPDHPFWTSKELPYPEDLFAPTKSIPDTGHILTRLGGHTFLLSSGQKPHYAMRHGPAKYAKFAYSSTFGFSCPTGDMDLEQLSADSMIALRDASPGVEEADGETWRVRRQTYDAEIVARGTDRVHLRSKWRPWKDVVVETLLLPPQESSPNWYIRVHRITAGRPLVTAEAGWATYGQGADGRALVQAFSGVKSGGDEEVGYARASTKGGAVGVLDLGAPGQKGERQGRLVQSDPNSNVIFSRGVLPTLMGEVPQGESIIVTAVFGLPSDGVSEVAYHEAWERKPQVPGWVFE</sequence>
<organism evidence="3 4">
    <name type="scientific">Papiliotrema laurentii</name>
    <name type="common">Cryptococcus laurentii</name>
    <dbReference type="NCBI Taxonomy" id="5418"/>
    <lineage>
        <taxon>Eukaryota</taxon>
        <taxon>Fungi</taxon>
        <taxon>Dikarya</taxon>
        <taxon>Basidiomycota</taxon>
        <taxon>Agaricomycotina</taxon>
        <taxon>Tremellomycetes</taxon>
        <taxon>Tremellales</taxon>
        <taxon>Rhynchogastremaceae</taxon>
        <taxon>Papiliotrema</taxon>
    </lineage>
</organism>
<dbReference type="InterPro" id="IPR049237">
    <property type="entry name" value="DUF2264_C"/>
</dbReference>
<proteinExistence type="predicted"/>
<gene>
    <name evidence="3" type="ORF">DB88DRAFT_435949</name>
</gene>
<feature type="domain" description="DUF2264" evidence="1">
    <location>
        <begin position="16"/>
        <end position="378"/>
    </location>
</feature>
<evidence type="ECO:0000313" key="4">
    <source>
        <dbReference type="Proteomes" id="UP001182556"/>
    </source>
</evidence>
<evidence type="ECO:0000259" key="2">
    <source>
        <dbReference type="Pfam" id="PF20938"/>
    </source>
</evidence>
<dbReference type="PIRSF" id="PIRSF014753">
    <property type="entry name" value="UCP014753"/>
    <property type="match status" value="1"/>
</dbReference>
<feature type="domain" description="DUF2264" evidence="2">
    <location>
        <begin position="386"/>
        <end position="655"/>
    </location>
</feature>
<protein>
    <recommendedName>
        <fullName evidence="5">DUF2264 domain-containing protein</fullName>
    </recommendedName>
</protein>
<dbReference type="PANTHER" id="PTHR35339">
    <property type="entry name" value="LINALOOL DEHYDRATASE_ISOMERASE DOMAIN-CONTAINING PROTEIN"/>
    <property type="match status" value="1"/>
</dbReference>
<dbReference type="PANTHER" id="PTHR35339:SF4">
    <property type="entry name" value="LINALOOL DEHYDRATASE_ISOMERASE DOMAIN-CONTAINING PROTEIN"/>
    <property type="match status" value="1"/>
</dbReference>
<evidence type="ECO:0008006" key="5">
    <source>
        <dbReference type="Google" id="ProtNLM"/>
    </source>
</evidence>
<accession>A0AAD9L884</accession>
<name>A0AAD9L884_PAPLA</name>
<evidence type="ECO:0000259" key="1">
    <source>
        <dbReference type="Pfam" id="PF10022"/>
    </source>
</evidence>
<reference evidence="3" key="1">
    <citation type="submission" date="2023-02" db="EMBL/GenBank/DDBJ databases">
        <title>Identification and recombinant expression of a fungal hydrolase from Papiliotrema laurentii that hydrolyzes apple cutin and clears colloidal polyester polyurethane.</title>
        <authorList>
            <consortium name="DOE Joint Genome Institute"/>
            <person name="Roman V.A."/>
            <person name="Bojanowski C."/>
            <person name="Crable B.R."/>
            <person name="Wagner D.N."/>
            <person name="Hung C.S."/>
            <person name="Nadeau L.J."/>
            <person name="Schratz L."/>
            <person name="Haridas S."/>
            <person name="Pangilinan J."/>
            <person name="Lipzen A."/>
            <person name="Na H."/>
            <person name="Yan M."/>
            <person name="Ng V."/>
            <person name="Grigoriev I.V."/>
            <person name="Spatafora J.W."/>
            <person name="Barlow D."/>
            <person name="Biffinger J."/>
            <person name="Kelley-Loughnane N."/>
            <person name="Varaljay V.A."/>
            <person name="Crookes-Goodson W.J."/>
        </authorList>
    </citation>
    <scope>NUCLEOTIDE SEQUENCE</scope>
    <source>
        <strain evidence="3">5307AH</strain>
    </source>
</reference>
<dbReference type="AlphaFoldDB" id="A0AAD9L884"/>
<dbReference type="InterPro" id="IPR049349">
    <property type="entry name" value="DUF2264_N"/>
</dbReference>
<evidence type="ECO:0000313" key="3">
    <source>
        <dbReference type="EMBL" id="KAK1926693.1"/>
    </source>
</evidence>
<dbReference type="Proteomes" id="UP001182556">
    <property type="component" value="Unassembled WGS sequence"/>
</dbReference>
<dbReference type="Pfam" id="PF10022">
    <property type="entry name" value="DUF2264"/>
    <property type="match status" value="1"/>
</dbReference>